<sequence length="232" mass="26035">MPDDNTIVPMTPEIATAMAQVNEVVDRNRDLVLAPLRQARKQLSTLEYSLELAVVELHAAEAGLKTASAQLTPADTQLATYLGTARETAEAKRRVVASLEEIMKTQKDAVSNLKGLKDVLRNEREGLAAVVMEIKSLEKAGAVIEEKVERKRALHALVVARRNKADDMVRSRAELKREVSRLEEQVDVFEQWVALVKAGVPGVDRMRRQWGEFESFVDDLRDEFELQEEGED</sequence>
<organism evidence="2 3">
    <name type="scientific">Coniochaeta ligniaria NRRL 30616</name>
    <dbReference type="NCBI Taxonomy" id="1408157"/>
    <lineage>
        <taxon>Eukaryota</taxon>
        <taxon>Fungi</taxon>
        <taxon>Dikarya</taxon>
        <taxon>Ascomycota</taxon>
        <taxon>Pezizomycotina</taxon>
        <taxon>Sordariomycetes</taxon>
        <taxon>Sordariomycetidae</taxon>
        <taxon>Coniochaetales</taxon>
        <taxon>Coniochaetaceae</taxon>
        <taxon>Coniochaeta</taxon>
    </lineage>
</organism>
<feature type="coiled-coil region" evidence="1">
    <location>
        <begin position="165"/>
        <end position="192"/>
    </location>
</feature>
<evidence type="ECO:0000313" key="3">
    <source>
        <dbReference type="Proteomes" id="UP000182658"/>
    </source>
</evidence>
<protein>
    <submittedName>
        <fullName evidence="2">Uncharacterized protein</fullName>
    </submittedName>
</protein>
<dbReference type="AlphaFoldDB" id="A0A1J7I717"/>
<proteinExistence type="predicted"/>
<name>A0A1J7I717_9PEZI</name>
<evidence type="ECO:0000256" key="1">
    <source>
        <dbReference type="SAM" id="Coils"/>
    </source>
</evidence>
<dbReference type="EMBL" id="KV875107">
    <property type="protein sequence ID" value="OIW23221.1"/>
    <property type="molecule type" value="Genomic_DNA"/>
</dbReference>
<dbReference type="InParanoid" id="A0A1J7I717"/>
<reference evidence="2 3" key="1">
    <citation type="submission" date="2016-10" db="EMBL/GenBank/DDBJ databases">
        <title>Draft genome sequence of Coniochaeta ligniaria NRRL30616, a lignocellulolytic fungus for bioabatement of inhibitors in plant biomass hydrolysates.</title>
        <authorList>
            <consortium name="DOE Joint Genome Institute"/>
            <person name="Jimenez D.J."/>
            <person name="Hector R.E."/>
            <person name="Riley R."/>
            <person name="Sun H."/>
            <person name="Grigoriev I.V."/>
            <person name="Van Elsas J.D."/>
            <person name="Nichols N.N."/>
        </authorList>
    </citation>
    <scope>NUCLEOTIDE SEQUENCE [LARGE SCALE GENOMIC DNA]</scope>
    <source>
        <strain evidence="2 3">NRRL 30616</strain>
    </source>
</reference>
<accession>A0A1J7I717</accession>
<evidence type="ECO:0000313" key="2">
    <source>
        <dbReference type="EMBL" id="OIW23221.1"/>
    </source>
</evidence>
<gene>
    <name evidence="2" type="ORF">CONLIGDRAFT_686660</name>
</gene>
<dbReference type="Proteomes" id="UP000182658">
    <property type="component" value="Unassembled WGS sequence"/>
</dbReference>
<keyword evidence="1" id="KW-0175">Coiled coil</keyword>
<keyword evidence="3" id="KW-1185">Reference proteome</keyword>